<organism evidence="8 9">
    <name type="scientific">Chromatocurvus halotolerans</name>
    <dbReference type="NCBI Taxonomy" id="1132028"/>
    <lineage>
        <taxon>Bacteria</taxon>
        <taxon>Pseudomonadati</taxon>
        <taxon>Pseudomonadota</taxon>
        <taxon>Gammaproteobacteria</taxon>
        <taxon>Cellvibrionales</taxon>
        <taxon>Halieaceae</taxon>
        <taxon>Chromatocurvus</taxon>
    </lineage>
</organism>
<dbReference type="PANTHER" id="PTHR45444">
    <property type="entry name" value="XANTHINE DEHYDROGENASE"/>
    <property type="match status" value="1"/>
</dbReference>
<dbReference type="InterPro" id="IPR016167">
    <property type="entry name" value="FAD-bd_PCMH_sub1"/>
</dbReference>
<dbReference type="InterPro" id="IPR016169">
    <property type="entry name" value="FAD-bd_PCMH_sub2"/>
</dbReference>
<dbReference type="GO" id="GO:0005506">
    <property type="term" value="F:iron ion binding"/>
    <property type="evidence" value="ECO:0007669"/>
    <property type="project" value="InterPro"/>
</dbReference>
<dbReference type="PROSITE" id="PS51387">
    <property type="entry name" value="FAD_PCMH"/>
    <property type="match status" value="1"/>
</dbReference>
<dbReference type="InterPro" id="IPR036318">
    <property type="entry name" value="FAD-bd_PCMH-like_sf"/>
</dbReference>
<evidence type="ECO:0000256" key="1">
    <source>
        <dbReference type="ARBA" id="ARBA00022630"/>
    </source>
</evidence>
<keyword evidence="5" id="KW-0408">Iron</keyword>
<dbReference type="SUPFAM" id="SSF47741">
    <property type="entry name" value="CO dehydrogenase ISP C-domain like"/>
    <property type="match status" value="1"/>
</dbReference>
<dbReference type="SUPFAM" id="SSF56176">
    <property type="entry name" value="FAD-binding/transporter-associated domain-like"/>
    <property type="match status" value="1"/>
</dbReference>
<dbReference type="PANTHER" id="PTHR45444:SF3">
    <property type="entry name" value="XANTHINE DEHYDROGENASE"/>
    <property type="match status" value="1"/>
</dbReference>
<dbReference type="InterPro" id="IPR014307">
    <property type="entry name" value="Xanthine_DH_ssu"/>
</dbReference>
<accession>A0A4R2L2V5</accession>
<reference evidence="8 9" key="1">
    <citation type="submission" date="2019-03" db="EMBL/GenBank/DDBJ databases">
        <title>Genomic Encyclopedia of Type Strains, Phase IV (KMG-IV): sequencing the most valuable type-strain genomes for metagenomic binning, comparative biology and taxonomic classification.</title>
        <authorList>
            <person name="Goeker M."/>
        </authorList>
    </citation>
    <scope>NUCLEOTIDE SEQUENCE [LARGE SCALE GENOMIC DNA]</scope>
    <source>
        <strain evidence="8 9">DSM 23344</strain>
    </source>
</reference>
<dbReference type="RefSeq" id="WP_117316231.1">
    <property type="nucleotide sequence ID" value="NZ_QQSW01000006.1"/>
</dbReference>
<dbReference type="Pfam" id="PF00941">
    <property type="entry name" value="FAD_binding_5"/>
    <property type="match status" value="1"/>
</dbReference>
<keyword evidence="4" id="KW-0560">Oxidoreductase</keyword>
<gene>
    <name evidence="8" type="ORF">EV688_10152</name>
</gene>
<feature type="domain" description="FAD-binding PCMH-type" evidence="7">
    <location>
        <begin position="188"/>
        <end position="361"/>
    </location>
</feature>
<dbReference type="InterPro" id="IPR036010">
    <property type="entry name" value="2Fe-2S_ferredoxin-like_sf"/>
</dbReference>
<evidence type="ECO:0000256" key="4">
    <source>
        <dbReference type="ARBA" id="ARBA00023002"/>
    </source>
</evidence>
<evidence type="ECO:0000259" key="7">
    <source>
        <dbReference type="PROSITE" id="PS51387"/>
    </source>
</evidence>
<evidence type="ECO:0000256" key="3">
    <source>
        <dbReference type="ARBA" id="ARBA00022827"/>
    </source>
</evidence>
<dbReference type="Gene3D" id="1.10.150.120">
    <property type="entry name" value="[2Fe-2S]-binding domain"/>
    <property type="match status" value="1"/>
</dbReference>
<evidence type="ECO:0000259" key="6">
    <source>
        <dbReference type="PROSITE" id="PS51085"/>
    </source>
</evidence>
<dbReference type="Proteomes" id="UP000294980">
    <property type="component" value="Unassembled WGS sequence"/>
</dbReference>
<evidence type="ECO:0000313" key="8">
    <source>
        <dbReference type="EMBL" id="TCO78239.1"/>
    </source>
</evidence>
<dbReference type="Gene3D" id="3.30.465.10">
    <property type="match status" value="1"/>
</dbReference>
<dbReference type="GO" id="GO:0071949">
    <property type="term" value="F:FAD binding"/>
    <property type="evidence" value="ECO:0007669"/>
    <property type="project" value="InterPro"/>
</dbReference>
<dbReference type="SMART" id="SM01092">
    <property type="entry name" value="CO_deh_flav_C"/>
    <property type="match status" value="1"/>
</dbReference>
<dbReference type="Gene3D" id="3.30.390.50">
    <property type="entry name" value="CO dehydrogenase flavoprotein, C-terminal domain"/>
    <property type="match status" value="1"/>
</dbReference>
<keyword evidence="3" id="KW-0274">FAD</keyword>
<dbReference type="EMBL" id="SLWX01000001">
    <property type="protein sequence ID" value="TCO78239.1"/>
    <property type="molecule type" value="Genomic_DNA"/>
</dbReference>
<evidence type="ECO:0000256" key="5">
    <source>
        <dbReference type="ARBA" id="ARBA00023004"/>
    </source>
</evidence>
<dbReference type="PROSITE" id="PS51085">
    <property type="entry name" value="2FE2S_FER_2"/>
    <property type="match status" value="1"/>
</dbReference>
<dbReference type="InterPro" id="IPR036884">
    <property type="entry name" value="2Fe-2S-bd_dom_sf"/>
</dbReference>
<feature type="domain" description="2Fe-2S ferredoxin-type" evidence="6">
    <location>
        <begin position="1"/>
        <end position="85"/>
    </location>
</feature>
<dbReference type="Pfam" id="PF00111">
    <property type="entry name" value="Fer2"/>
    <property type="match status" value="1"/>
</dbReference>
<keyword evidence="2" id="KW-0479">Metal-binding</keyword>
<dbReference type="InterPro" id="IPR016208">
    <property type="entry name" value="Ald_Oxase/xanthine_DH-like"/>
</dbReference>
<dbReference type="AlphaFoldDB" id="A0A4R2L2V5"/>
<dbReference type="Pfam" id="PF03450">
    <property type="entry name" value="CO_deh_flav_C"/>
    <property type="match status" value="1"/>
</dbReference>
<dbReference type="InterPro" id="IPR001041">
    <property type="entry name" value="2Fe-2S_ferredoxin-type"/>
</dbReference>
<dbReference type="InterPro" id="IPR016166">
    <property type="entry name" value="FAD-bd_PCMH"/>
</dbReference>
<proteinExistence type="predicted"/>
<protein>
    <submittedName>
        <fullName evidence="8">Xanthine dehydrogenase small subunit</fullName>
    </submittedName>
</protein>
<dbReference type="PROSITE" id="PS00197">
    <property type="entry name" value="2FE2S_FER_1"/>
    <property type="match status" value="1"/>
</dbReference>
<dbReference type="InterPro" id="IPR002888">
    <property type="entry name" value="2Fe-2S-bd"/>
</dbReference>
<sequence>MITFIDNATVITLADVDPNRSVLDYLREDAGKTGTKEGCASGDCGACTAVTATVDEGALAYQAINTCITPVGHLHGRQLISVEDLAENGVLHPVQQAMVKAHASQCGFCTPGFVMSLFALWKGDEAPSRHTVIDALGGNLCRCTGYRPIIDAAVAACRARGEDSFSRGEARTVAVLEQIASDPRDVHLAGEGRQYLAPRNLDELLSILQAQPEARLVAGATDLQLEITQQLRQLDLLVYTGHVAELKIMEEADGCLHIGAAVTYAEAQPVLCHHFPDLEELLARLGSRQIRNQGTLGGNVGTASPIGDIPPFLLATGAHLQLRSSSGSRELPIAEFFLDYRRTALRPGECIERILVPLPEQEELLRAYKISKRLDDDISALCGVFNLCIRDGTVTRARVAFGGMAAIPARAPACERSLRGQPWTLETAIAAGGALAQDFQPIDDLRASAAYRLEAAAGLLQRLFYDTVDSDIGPVRVTRYA</sequence>
<dbReference type="InterPro" id="IPR005107">
    <property type="entry name" value="CO_DH_flav_C"/>
</dbReference>
<evidence type="ECO:0000313" key="9">
    <source>
        <dbReference type="Proteomes" id="UP000294980"/>
    </source>
</evidence>
<dbReference type="NCBIfam" id="TIGR02963">
    <property type="entry name" value="xanthine_xdhA"/>
    <property type="match status" value="1"/>
</dbReference>
<dbReference type="InterPro" id="IPR002346">
    <property type="entry name" value="Mopterin_DH_FAD-bd"/>
</dbReference>
<dbReference type="Gene3D" id="3.30.43.10">
    <property type="entry name" value="Uridine Diphospho-n-acetylenolpyruvylglucosamine Reductase, domain 2"/>
    <property type="match status" value="1"/>
</dbReference>
<dbReference type="InterPro" id="IPR036683">
    <property type="entry name" value="CO_DH_flav_C_dom_sf"/>
</dbReference>
<keyword evidence="9" id="KW-1185">Reference proteome</keyword>
<name>A0A4R2L2V5_9GAMM</name>
<dbReference type="InterPro" id="IPR012675">
    <property type="entry name" value="Beta-grasp_dom_sf"/>
</dbReference>
<comment type="caution">
    <text evidence="8">The sequence shown here is derived from an EMBL/GenBank/DDBJ whole genome shotgun (WGS) entry which is preliminary data.</text>
</comment>
<dbReference type="Gene3D" id="3.10.20.30">
    <property type="match status" value="1"/>
</dbReference>
<dbReference type="CDD" id="cd00207">
    <property type="entry name" value="fer2"/>
    <property type="match status" value="1"/>
</dbReference>
<keyword evidence="1" id="KW-0285">Flavoprotein</keyword>
<dbReference type="OrthoDB" id="9775084at2"/>
<dbReference type="InterPro" id="IPR006058">
    <property type="entry name" value="2Fe2S_fd_BS"/>
</dbReference>
<dbReference type="Pfam" id="PF01799">
    <property type="entry name" value="Fer2_2"/>
    <property type="match status" value="1"/>
</dbReference>
<dbReference type="GO" id="GO:0051537">
    <property type="term" value="F:2 iron, 2 sulfur cluster binding"/>
    <property type="evidence" value="ECO:0007669"/>
    <property type="project" value="InterPro"/>
</dbReference>
<dbReference type="SUPFAM" id="SSF55447">
    <property type="entry name" value="CO dehydrogenase flavoprotein C-terminal domain-like"/>
    <property type="match status" value="1"/>
</dbReference>
<dbReference type="GO" id="GO:0004854">
    <property type="term" value="F:xanthine dehydrogenase activity"/>
    <property type="evidence" value="ECO:0007669"/>
    <property type="project" value="InterPro"/>
</dbReference>
<dbReference type="SUPFAM" id="SSF54292">
    <property type="entry name" value="2Fe-2S ferredoxin-like"/>
    <property type="match status" value="1"/>
</dbReference>
<dbReference type="PIRSF" id="PIRSF036557">
    <property type="entry name" value="XdhA_RC"/>
    <property type="match status" value="1"/>
</dbReference>
<dbReference type="InterPro" id="IPR012175">
    <property type="entry name" value="Xanth_DH_ssu_bac"/>
</dbReference>
<evidence type="ECO:0000256" key="2">
    <source>
        <dbReference type="ARBA" id="ARBA00022723"/>
    </source>
</evidence>